<reference evidence="6" key="1">
    <citation type="journal article" date="2014" name="Int. J. Syst. Evol. Microbiol.">
        <title>Complete genome of a new Firmicutes species belonging to the dominant human colonic microbiota ('Ruminococcus bicirculans') reveals two chromosomes and a selective capacity to utilize plant glucans.</title>
        <authorList>
            <consortium name="NISC Comparative Sequencing Program"/>
            <person name="Wegmann U."/>
            <person name="Louis P."/>
            <person name="Goesmann A."/>
            <person name="Henrissat B."/>
            <person name="Duncan S.H."/>
            <person name="Flint H.J."/>
        </authorList>
    </citation>
    <scope>NUCLEOTIDE SEQUENCE</scope>
    <source>
        <strain evidence="6">NBRC 107169</strain>
    </source>
</reference>
<dbReference type="PANTHER" id="PTHR43003:SF5">
    <property type="entry name" value="DNA-3-METHYLADENINE GLYCOSYLASE"/>
    <property type="match status" value="1"/>
</dbReference>
<dbReference type="Gene3D" id="1.10.1670.40">
    <property type="match status" value="1"/>
</dbReference>
<protein>
    <recommendedName>
        <fullName evidence="2">DNA-3-methyladenine glycosylase II</fullName>
        <ecNumber evidence="2">3.2.2.21</ecNumber>
    </recommendedName>
</protein>
<dbReference type="EMBL" id="BSNI01000002">
    <property type="protein sequence ID" value="GLQ16575.1"/>
    <property type="molecule type" value="Genomic_DNA"/>
</dbReference>
<gene>
    <name evidence="6" type="ORF">GCM10007879_08240</name>
</gene>
<dbReference type="Gene3D" id="1.10.340.30">
    <property type="entry name" value="Hypothetical protein, domain 2"/>
    <property type="match status" value="1"/>
</dbReference>
<sequence length="219" mass="24312">MNRTSQDDFLRHDDVLRSHLSALVVQDPTLGDVVALCDPVPLRFEPGGFRGLSRIVIGQLLSVQSAAAIWDRFRAVMGDVDAARFLDLDEVAFDGVGLSNAKYLTLRAIAKAELGQTLRYDLIETMPMFEAMKMLTAIKGIGPWTAEVYLSFCVGHPDIFPAGDLALRKIVAHHMGCDVTPSISETMKLTQKWSPYRGAAARLMWRYYAVIKNKEGILI</sequence>
<dbReference type="InterPro" id="IPR003265">
    <property type="entry name" value="HhH-GPD_domain"/>
</dbReference>
<comment type="catalytic activity">
    <reaction evidence="1">
        <text>Hydrolysis of alkylated DNA, releasing 3-methyladenine, 3-methylguanine, 7-methylguanine and 7-methyladenine.</text>
        <dbReference type="EC" id="3.2.2.21"/>
    </reaction>
</comment>
<dbReference type="Proteomes" id="UP001161405">
    <property type="component" value="Unassembled WGS sequence"/>
</dbReference>
<proteinExistence type="predicted"/>
<keyword evidence="3" id="KW-0227">DNA damage</keyword>
<evidence type="ECO:0000256" key="2">
    <source>
        <dbReference type="ARBA" id="ARBA00012000"/>
    </source>
</evidence>
<dbReference type="CDD" id="cd00056">
    <property type="entry name" value="ENDO3c"/>
    <property type="match status" value="1"/>
</dbReference>
<evidence type="ECO:0000256" key="4">
    <source>
        <dbReference type="ARBA" id="ARBA00023204"/>
    </source>
</evidence>
<keyword evidence="6" id="KW-0378">Hydrolase</keyword>
<reference evidence="6" key="2">
    <citation type="submission" date="2023-01" db="EMBL/GenBank/DDBJ databases">
        <title>Draft genome sequence of Maritalea porphyrae strain NBRC 107169.</title>
        <authorList>
            <person name="Sun Q."/>
            <person name="Mori K."/>
        </authorList>
    </citation>
    <scope>NUCLEOTIDE SEQUENCE</scope>
    <source>
        <strain evidence="6">NBRC 107169</strain>
    </source>
</reference>
<dbReference type="EC" id="3.2.2.21" evidence="2"/>
<dbReference type="GO" id="GO:0016798">
    <property type="term" value="F:hydrolase activity, acting on glycosyl bonds"/>
    <property type="evidence" value="ECO:0007669"/>
    <property type="project" value="UniProtKB-KW"/>
</dbReference>
<feature type="domain" description="HhH-GPD" evidence="5">
    <location>
        <begin position="57"/>
        <end position="209"/>
    </location>
</feature>
<dbReference type="PANTHER" id="PTHR43003">
    <property type="entry name" value="DNA-3-METHYLADENINE GLYCOSYLASE"/>
    <property type="match status" value="1"/>
</dbReference>
<dbReference type="RefSeq" id="WP_284362235.1">
    <property type="nucleotide sequence ID" value="NZ_BSNI01000002.1"/>
</dbReference>
<accession>A0ABQ5UMQ8</accession>
<dbReference type="Pfam" id="PF00730">
    <property type="entry name" value="HhH-GPD"/>
    <property type="match status" value="1"/>
</dbReference>
<dbReference type="InterPro" id="IPR051912">
    <property type="entry name" value="Alkylbase_DNA_Glycosylase/TA"/>
</dbReference>
<dbReference type="SMART" id="SM00478">
    <property type="entry name" value="ENDO3c"/>
    <property type="match status" value="1"/>
</dbReference>
<evidence type="ECO:0000313" key="6">
    <source>
        <dbReference type="EMBL" id="GLQ16575.1"/>
    </source>
</evidence>
<evidence type="ECO:0000313" key="7">
    <source>
        <dbReference type="Proteomes" id="UP001161405"/>
    </source>
</evidence>
<dbReference type="InterPro" id="IPR011257">
    <property type="entry name" value="DNA_glycosylase"/>
</dbReference>
<dbReference type="SUPFAM" id="SSF48150">
    <property type="entry name" value="DNA-glycosylase"/>
    <property type="match status" value="1"/>
</dbReference>
<keyword evidence="4" id="KW-0234">DNA repair</keyword>
<comment type="caution">
    <text evidence="6">The sequence shown here is derived from an EMBL/GenBank/DDBJ whole genome shotgun (WGS) entry which is preliminary data.</text>
</comment>
<keyword evidence="7" id="KW-1185">Reference proteome</keyword>
<evidence type="ECO:0000256" key="1">
    <source>
        <dbReference type="ARBA" id="ARBA00000086"/>
    </source>
</evidence>
<organism evidence="6 7">
    <name type="scientific">Maritalea porphyrae</name>
    <dbReference type="NCBI Taxonomy" id="880732"/>
    <lineage>
        <taxon>Bacteria</taxon>
        <taxon>Pseudomonadati</taxon>
        <taxon>Pseudomonadota</taxon>
        <taxon>Alphaproteobacteria</taxon>
        <taxon>Hyphomicrobiales</taxon>
        <taxon>Devosiaceae</taxon>
        <taxon>Maritalea</taxon>
    </lineage>
</organism>
<keyword evidence="6" id="KW-0326">Glycosidase</keyword>
<name>A0ABQ5UMQ8_9HYPH</name>
<evidence type="ECO:0000259" key="5">
    <source>
        <dbReference type="SMART" id="SM00478"/>
    </source>
</evidence>
<evidence type="ECO:0000256" key="3">
    <source>
        <dbReference type="ARBA" id="ARBA00022763"/>
    </source>
</evidence>